<dbReference type="Pfam" id="PF00071">
    <property type="entry name" value="Ras"/>
    <property type="match status" value="1"/>
</dbReference>
<dbReference type="PROSITE" id="PS51419">
    <property type="entry name" value="RAB"/>
    <property type="match status" value="1"/>
</dbReference>
<dbReference type="OrthoDB" id="9879408at2759"/>
<dbReference type="SUPFAM" id="SSF52540">
    <property type="entry name" value="P-loop containing nucleoside triphosphate hydrolases"/>
    <property type="match status" value="1"/>
</dbReference>
<dbReference type="FunFam" id="3.40.50.300:FF:001447">
    <property type="entry name" value="Ras-related protein Rab-1B"/>
    <property type="match status" value="1"/>
</dbReference>
<dbReference type="PROSITE" id="PS51421">
    <property type="entry name" value="RAS"/>
    <property type="match status" value="1"/>
</dbReference>
<dbReference type="NCBIfam" id="TIGR00231">
    <property type="entry name" value="small_GTP"/>
    <property type="match status" value="1"/>
</dbReference>
<keyword evidence="2" id="KW-0342">GTP-binding</keyword>
<name>A0A1D1VA40_RAMVA</name>
<organism evidence="3 4">
    <name type="scientific">Ramazzottius varieornatus</name>
    <name type="common">Water bear</name>
    <name type="synonym">Tardigrade</name>
    <dbReference type="NCBI Taxonomy" id="947166"/>
    <lineage>
        <taxon>Eukaryota</taxon>
        <taxon>Metazoa</taxon>
        <taxon>Ecdysozoa</taxon>
        <taxon>Tardigrada</taxon>
        <taxon>Eutardigrada</taxon>
        <taxon>Parachela</taxon>
        <taxon>Hypsibioidea</taxon>
        <taxon>Ramazzottiidae</taxon>
        <taxon>Ramazzottius</taxon>
    </lineage>
</organism>
<dbReference type="InterPro" id="IPR027417">
    <property type="entry name" value="P-loop_NTPase"/>
</dbReference>
<evidence type="ECO:0000313" key="3">
    <source>
        <dbReference type="EMBL" id="GAU95733.1"/>
    </source>
</evidence>
<dbReference type="PRINTS" id="PR00449">
    <property type="entry name" value="RASTRNSFRMNG"/>
</dbReference>
<dbReference type="GO" id="GO:0003924">
    <property type="term" value="F:GTPase activity"/>
    <property type="evidence" value="ECO:0007669"/>
    <property type="project" value="InterPro"/>
</dbReference>
<dbReference type="PANTHER" id="PTHR47977">
    <property type="entry name" value="RAS-RELATED PROTEIN RAB"/>
    <property type="match status" value="1"/>
</dbReference>
<dbReference type="InterPro" id="IPR050227">
    <property type="entry name" value="Rab"/>
</dbReference>
<keyword evidence="4" id="KW-1185">Reference proteome</keyword>
<dbReference type="InterPro" id="IPR005225">
    <property type="entry name" value="Small_GTP-bd"/>
</dbReference>
<proteinExistence type="predicted"/>
<accession>A0A1D1VA40</accession>
<protein>
    <submittedName>
        <fullName evidence="3">Uncharacterized protein</fullName>
    </submittedName>
</protein>
<gene>
    <name evidence="3" type="primary">RvY_07306-1</name>
    <name evidence="3" type="synonym">RvY_07306.1</name>
    <name evidence="3" type="ORF">RvY_07306</name>
</gene>
<sequence length="204" mass="23125">MSTGEVVKQWVQNLFDRKETPTFKVLLIGDCVGKSSLVLRFCADEFFDESSMQFIPMTIGLDVKAKTIEIETAEGVEQVHLHLWDTAGQDRFRRMNEQYLPTADAVVLLYDVRNPQTLKDSKSFMDDVRKFSDEQGIIKILVGNKNDLDQSRKLVSSETGAEFATANGYEFVETSAKDNLNVDKVFGMVGELCLKRLRRNTAIQ</sequence>
<dbReference type="GO" id="GO:0005525">
    <property type="term" value="F:GTP binding"/>
    <property type="evidence" value="ECO:0007669"/>
    <property type="project" value="UniProtKB-KW"/>
</dbReference>
<evidence type="ECO:0000256" key="1">
    <source>
        <dbReference type="ARBA" id="ARBA00022741"/>
    </source>
</evidence>
<reference evidence="3 4" key="1">
    <citation type="journal article" date="2016" name="Nat. Commun.">
        <title>Extremotolerant tardigrade genome and improved radiotolerance of human cultured cells by tardigrade-unique protein.</title>
        <authorList>
            <person name="Hashimoto T."/>
            <person name="Horikawa D.D."/>
            <person name="Saito Y."/>
            <person name="Kuwahara H."/>
            <person name="Kozuka-Hata H."/>
            <person name="Shin-I T."/>
            <person name="Minakuchi Y."/>
            <person name="Ohishi K."/>
            <person name="Motoyama A."/>
            <person name="Aizu T."/>
            <person name="Enomoto A."/>
            <person name="Kondo K."/>
            <person name="Tanaka S."/>
            <person name="Hara Y."/>
            <person name="Koshikawa S."/>
            <person name="Sagara H."/>
            <person name="Miura T."/>
            <person name="Yokobori S."/>
            <person name="Miyagawa K."/>
            <person name="Suzuki Y."/>
            <person name="Kubo T."/>
            <person name="Oyama M."/>
            <person name="Kohara Y."/>
            <person name="Fujiyama A."/>
            <person name="Arakawa K."/>
            <person name="Katayama T."/>
            <person name="Toyoda A."/>
            <person name="Kunieda T."/>
        </authorList>
    </citation>
    <scope>NUCLEOTIDE SEQUENCE [LARGE SCALE GENOMIC DNA]</scope>
    <source>
        <strain evidence="3 4">YOKOZUNA-1</strain>
    </source>
</reference>
<dbReference type="Proteomes" id="UP000186922">
    <property type="component" value="Unassembled WGS sequence"/>
</dbReference>
<dbReference type="SMART" id="SM00173">
    <property type="entry name" value="RAS"/>
    <property type="match status" value="1"/>
</dbReference>
<evidence type="ECO:0000256" key="2">
    <source>
        <dbReference type="ARBA" id="ARBA00023134"/>
    </source>
</evidence>
<dbReference type="AlphaFoldDB" id="A0A1D1VA40"/>
<dbReference type="SMART" id="SM00174">
    <property type="entry name" value="RHO"/>
    <property type="match status" value="1"/>
</dbReference>
<dbReference type="PROSITE" id="PS51420">
    <property type="entry name" value="RHO"/>
    <property type="match status" value="1"/>
</dbReference>
<evidence type="ECO:0000313" key="4">
    <source>
        <dbReference type="Proteomes" id="UP000186922"/>
    </source>
</evidence>
<dbReference type="Gene3D" id="3.40.50.300">
    <property type="entry name" value="P-loop containing nucleotide triphosphate hydrolases"/>
    <property type="match status" value="1"/>
</dbReference>
<dbReference type="InterPro" id="IPR001806">
    <property type="entry name" value="Small_GTPase"/>
</dbReference>
<dbReference type="STRING" id="947166.A0A1D1VA40"/>
<comment type="caution">
    <text evidence="3">The sequence shown here is derived from an EMBL/GenBank/DDBJ whole genome shotgun (WGS) entry which is preliminary data.</text>
</comment>
<dbReference type="EMBL" id="BDGG01000003">
    <property type="protein sequence ID" value="GAU95733.1"/>
    <property type="molecule type" value="Genomic_DNA"/>
</dbReference>
<dbReference type="CDD" id="cd00154">
    <property type="entry name" value="Rab"/>
    <property type="match status" value="1"/>
</dbReference>
<dbReference type="SMART" id="SM00175">
    <property type="entry name" value="RAB"/>
    <property type="match status" value="1"/>
</dbReference>
<keyword evidence="1" id="KW-0547">Nucleotide-binding</keyword>